<dbReference type="SUPFAM" id="SSF55486">
    <property type="entry name" value="Metalloproteases ('zincins'), catalytic domain"/>
    <property type="match status" value="1"/>
</dbReference>
<dbReference type="GO" id="GO:0004222">
    <property type="term" value="F:metalloendopeptidase activity"/>
    <property type="evidence" value="ECO:0007669"/>
    <property type="project" value="InterPro"/>
</dbReference>
<dbReference type="AlphaFoldDB" id="A0A4P9VYH3"/>
<dbReference type="InterPro" id="IPR024077">
    <property type="entry name" value="Neurolysin/TOP_dom2"/>
</dbReference>
<sequence>MAAFSLTAAARRQAVPIFGSVARSPQTGVDLVRGAVAVAATRRPLPAASFTSARFAATLASPFQPLPDFKFNLTPEDIAAFAGKIVQDGRKTLDAVAAVADPSFNSVVRPLALLDAKLERSHSQCSFLQHCHTDANVREASTEADKVLNAFLVEYSMHAGVFEKMTAVEARREQLDEEGARFLSHSLRDFRRTGLGLPKEQRDVLKDITNQINNLSTDFSTNMGEDKTECLFTREELDGLPDDYFEGREKKVDPEDGVEKFVVTMKYPDVGPVMRMGKVEATRRSLNLKSGSRCKDNIEIVQK</sequence>
<dbReference type="InterPro" id="IPR024080">
    <property type="entry name" value="Neurolysin/TOP_N"/>
</dbReference>
<dbReference type="Gene3D" id="1.20.1050.40">
    <property type="entry name" value="Endopeptidase. Chain P, domain 1"/>
    <property type="match status" value="1"/>
</dbReference>
<dbReference type="GO" id="GO:0006518">
    <property type="term" value="P:peptide metabolic process"/>
    <property type="evidence" value="ECO:0007669"/>
    <property type="project" value="TreeGrafter"/>
</dbReference>
<dbReference type="InterPro" id="IPR045090">
    <property type="entry name" value="Pept_M3A_M3B"/>
</dbReference>
<gene>
    <name evidence="1" type="ORF">BDK51DRAFT_34884</name>
</gene>
<reference evidence="2" key="1">
    <citation type="journal article" date="2018" name="Nat. Microbiol.">
        <title>Leveraging single-cell genomics to expand the fungal tree of life.</title>
        <authorList>
            <person name="Ahrendt S.R."/>
            <person name="Quandt C.A."/>
            <person name="Ciobanu D."/>
            <person name="Clum A."/>
            <person name="Salamov A."/>
            <person name="Andreopoulos B."/>
            <person name="Cheng J.F."/>
            <person name="Woyke T."/>
            <person name="Pelin A."/>
            <person name="Henrissat B."/>
            <person name="Reynolds N.K."/>
            <person name="Benny G.L."/>
            <person name="Smith M.E."/>
            <person name="James T.Y."/>
            <person name="Grigoriev I.V."/>
        </authorList>
    </citation>
    <scope>NUCLEOTIDE SEQUENCE [LARGE SCALE GENOMIC DNA]</scope>
</reference>
<protein>
    <submittedName>
        <fullName evidence="1">Uncharacterized protein</fullName>
    </submittedName>
</protein>
<accession>A0A4P9VYH3</accession>
<dbReference type="Gene3D" id="1.10.1370.10">
    <property type="entry name" value="Neurolysin, domain 3"/>
    <property type="match status" value="1"/>
</dbReference>
<keyword evidence="2" id="KW-1185">Reference proteome</keyword>
<dbReference type="EMBL" id="ML002026">
    <property type="protein sequence ID" value="RKO82836.1"/>
    <property type="molecule type" value="Genomic_DNA"/>
</dbReference>
<dbReference type="GO" id="GO:0005758">
    <property type="term" value="C:mitochondrial intermembrane space"/>
    <property type="evidence" value="ECO:0007669"/>
    <property type="project" value="TreeGrafter"/>
</dbReference>
<organism evidence="1 2">
    <name type="scientific">Blyttiomyces helicus</name>
    <dbReference type="NCBI Taxonomy" id="388810"/>
    <lineage>
        <taxon>Eukaryota</taxon>
        <taxon>Fungi</taxon>
        <taxon>Fungi incertae sedis</taxon>
        <taxon>Chytridiomycota</taxon>
        <taxon>Chytridiomycota incertae sedis</taxon>
        <taxon>Chytridiomycetes</taxon>
        <taxon>Chytridiomycetes incertae sedis</taxon>
        <taxon>Blyttiomyces</taxon>
    </lineage>
</organism>
<name>A0A4P9VYH3_9FUNG</name>
<dbReference type="PANTHER" id="PTHR11804:SF84">
    <property type="entry name" value="SACCHAROLYSIN"/>
    <property type="match status" value="1"/>
</dbReference>
<dbReference type="PANTHER" id="PTHR11804">
    <property type="entry name" value="PROTEASE M3 THIMET OLIGOPEPTIDASE-RELATED"/>
    <property type="match status" value="1"/>
</dbReference>
<dbReference type="OrthoDB" id="534666at2759"/>
<dbReference type="GO" id="GO:0006508">
    <property type="term" value="P:proteolysis"/>
    <property type="evidence" value="ECO:0007669"/>
    <property type="project" value="InterPro"/>
</dbReference>
<evidence type="ECO:0000313" key="1">
    <source>
        <dbReference type="EMBL" id="RKO82836.1"/>
    </source>
</evidence>
<proteinExistence type="predicted"/>
<evidence type="ECO:0000313" key="2">
    <source>
        <dbReference type="Proteomes" id="UP000269721"/>
    </source>
</evidence>
<dbReference type="Proteomes" id="UP000269721">
    <property type="component" value="Unassembled WGS sequence"/>
</dbReference>
<feature type="non-terminal residue" evidence="1">
    <location>
        <position position="303"/>
    </location>
</feature>